<dbReference type="Proteomes" id="UP000029843">
    <property type="component" value="Unassembled WGS sequence"/>
</dbReference>
<evidence type="ECO:0000256" key="3">
    <source>
        <dbReference type="ARBA" id="ARBA00022519"/>
    </source>
</evidence>
<evidence type="ECO:0000256" key="6">
    <source>
        <dbReference type="ARBA" id="ARBA00023136"/>
    </source>
</evidence>
<feature type="transmembrane region" description="Helical" evidence="7">
    <location>
        <begin position="171"/>
        <end position="190"/>
    </location>
</feature>
<protein>
    <submittedName>
        <fullName evidence="8">Paraquat-inducible protein A</fullName>
    </submittedName>
</protein>
<dbReference type="InterPro" id="IPR051800">
    <property type="entry name" value="PqiA-PqiB_transport"/>
</dbReference>
<dbReference type="RefSeq" id="WP_033093691.1">
    <property type="nucleotide sequence ID" value="NZ_JQED01000017.1"/>
</dbReference>
<gene>
    <name evidence="8" type="ORF">ND2E_2953</name>
</gene>
<dbReference type="PATRIC" id="fig|28229.4.peg.1997"/>
<dbReference type="InterPro" id="IPR007498">
    <property type="entry name" value="PqiA-like"/>
</dbReference>
<evidence type="ECO:0000256" key="4">
    <source>
        <dbReference type="ARBA" id="ARBA00022692"/>
    </source>
</evidence>
<dbReference type="PANTHER" id="PTHR30462">
    <property type="entry name" value="INTERMEMBRANE TRANSPORT PROTEIN PQIB-RELATED"/>
    <property type="match status" value="1"/>
</dbReference>
<evidence type="ECO:0000256" key="7">
    <source>
        <dbReference type="SAM" id="Phobius"/>
    </source>
</evidence>
<feature type="transmembrane region" description="Helical" evidence="7">
    <location>
        <begin position="137"/>
        <end position="159"/>
    </location>
</feature>
<dbReference type="AlphaFoldDB" id="A0A099KR75"/>
<evidence type="ECO:0000313" key="9">
    <source>
        <dbReference type="Proteomes" id="UP000029843"/>
    </source>
</evidence>
<comment type="caution">
    <text evidence="8">The sequence shown here is derived from an EMBL/GenBank/DDBJ whole genome shotgun (WGS) entry which is preliminary data.</text>
</comment>
<accession>A0A099KR75</accession>
<dbReference type="OrthoDB" id="9800207at2"/>
<reference evidence="8 9" key="1">
    <citation type="submission" date="2014-08" db="EMBL/GenBank/DDBJ databases">
        <title>Genomic and Phenotypic Diversity of Colwellia psychrerythraea strains from Disparate Marine Basins.</title>
        <authorList>
            <person name="Techtmann S.M."/>
            <person name="Stelling S.C."/>
            <person name="Utturkar S.M."/>
            <person name="Alshibli N."/>
            <person name="Harris A."/>
            <person name="Brown S.D."/>
            <person name="Hazen T.C."/>
        </authorList>
    </citation>
    <scope>NUCLEOTIDE SEQUENCE [LARGE SCALE GENOMIC DNA]</scope>
    <source>
        <strain evidence="8 9">ND2E</strain>
    </source>
</reference>
<feature type="transmembrane region" description="Helical" evidence="7">
    <location>
        <begin position="91"/>
        <end position="116"/>
    </location>
</feature>
<keyword evidence="6 7" id="KW-0472">Membrane</keyword>
<evidence type="ECO:0000256" key="5">
    <source>
        <dbReference type="ARBA" id="ARBA00022989"/>
    </source>
</evidence>
<organism evidence="8 9">
    <name type="scientific">Colwellia psychrerythraea</name>
    <name type="common">Vibrio psychroerythus</name>
    <dbReference type="NCBI Taxonomy" id="28229"/>
    <lineage>
        <taxon>Bacteria</taxon>
        <taxon>Pseudomonadati</taxon>
        <taxon>Pseudomonadota</taxon>
        <taxon>Gammaproteobacteria</taxon>
        <taxon>Alteromonadales</taxon>
        <taxon>Colwelliaceae</taxon>
        <taxon>Colwellia</taxon>
    </lineage>
</organism>
<feature type="transmembrane region" description="Helical" evidence="7">
    <location>
        <begin position="47"/>
        <end position="71"/>
    </location>
</feature>
<evidence type="ECO:0000256" key="2">
    <source>
        <dbReference type="ARBA" id="ARBA00022475"/>
    </source>
</evidence>
<comment type="subcellular location">
    <subcellularLocation>
        <location evidence="1">Cell inner membrane</location>
    </subcellularLocation>
</comment>
<name>A0A099KR75_COLPS</name>
<keyword evidence="5 7" id="KW-1133">Transmembrane helix</keyword>
<dbReference type="PANTHER" id="PTHR30462:SF3">
    <property type="entry name" value="INTERMEMBRANE TRANSPORT PROTEIN PQIA"/>
    <property type="match status" value="1"/>
</dbReference>
<keyword evidence="3" id="KW-0997">Cell inner membrane</keyword>
<dbReference type="Pfam" id="PF04403">
    <property type="entry name" value="PqiA"/>
    <property type="match status" value="1"/>
</dbReference>
<keyword evidence="4 7" id="KW-0812">Transmembrane</keyword>
<sequence length="224" mass="24877">MKTAKQLNLTLCPKCHKLNSLKAEPQQCSRCNGKFYQRKRNSLQYTLAWNLAALLAFIPANLYPIMIVYQLGIGDEATILSGIGEFIDHGLYPIAVIIFTASIIVPLLKIIGLFVLVYKAYTGIRLKPDKHSKIYHILEVLGPWSMLDVFVVALMVTVVELGFVTSVAAGPAINYFTITVIFTMFAANSFDPRLLWDKKADKKSVIQAPSLSDNLSGEIPRNKG</sequence>
<evidence type="ECO:0000313" key="8">
    <source>
        <dbReference type="EMBL" id="KGJ92705.1"/>
    </source>
</evidence>
<dbReference type="EMBL" id="JQED01000017">
    <property type="protein sequence ID" value="KGJ92705.1"/>
    <property type="molecule type" value="Genomic_DNA"/>
</dbReference>
<proteinExistence type="predicted"/>
<evidence type="ECO:0000256" key="1">
    <source>
        <dbReference type="ARBA" id="ARBA00004533"/>
    </source>
</evidence>
<dbReference type="GO" id="GO:0005886">
    <property type="term" value="C:plasma membrane"/>
    <property type="evidence" value="ECO:0007669"/>
    <property type="project" value="UniProtKB-SubCell"/>
</dbReference>
<keyword evidence="2" id="KW-1003">Cell membrane</keyword>